<protein>
    <submittedName>
        <fullName evidence="1">2'-5' RNA ligase family protein</fullName>
    </submittedName>
</protein>
<organism evidence="1 2">
    <name type="scientific">Aeromicrobium ginsengisoli</name>
    <dbReference type="NCBI Taxonomy" id="363867"/>
    <lineage>
        <taxon>Bacteria</taxon>
        <taxon>Bacillati</taxon>
        <taxon>Actinomycetota</taxon>
        <taxon>Actinomycetes</taxon>
        <taxon>Propionibacteriales</taxon>
        <taxon>Nocardioidaceae</taxon>
        <taxon>Aeromicrobium</taxon>
    </lineage>
</organism>
<dbReference type="AlphaFoldDB" id="A0A5M4FF68"/>
<dbReference type="OrthoDB" id="358773at2"/>
<dbReference type="PANTHER" id="PTHR40037:SF1">
    <property type="entry name" value="PHOSPHOESTERASE SAOUHSC_00951-RELATED"/>
    <property type="match status" value="1"/>
</dbReference>
<dbReference type="InterPro" id="IPR009097">
    <property type="entry name" value="Cyclic_Pdiesterase"/>
</dbReference>
<sequence>MSERLTVGIAIPVPEPYGSQLREMRAAFGDPMAETVPSHVTLIPPVEYAPDELDGVYAALERASATMPPFPMRLRGTGTFRPVSPVVFIAVSQGISYTEMLAKCVRRALDAPEPEFPFHPHVTVAHNLDDASLDRAYDELSSFECQFSVNEFALYHHDDVAGWVPQHTFALGSS</sequence>
<reference evidence="1" key="1">
    <citation type="submission" date="2019-09" db="EMBL/GenBank/DDBJ databases">
        <authorList>
            <person name="Li J."/>
        </authorList>
    </citation>
    <scope>NUCLEOTIDE SEQUENCE [LARGE SCALE GENOMIC DNA]</scope>
    <source>
        <strain evidence="1">JCM 14732</strain>
    </source>
</reference>
<dbReference type="SUPFAM" id="SSF55144">
    <property type="entry name" value="LigT-like"/>
    <property type="match status" value="1"/>
</dbReference>
<dbReference type="Proteomes" id="UP000380867">
    <property type="component" value="Unassembled WGS sequence"/>
</dbReference>
<dbReference type="EMBL" id="SDPQ02000002">
    <property type="protein sequence ID" value="KAA1397471.1"/>
    <property type="molecule type" value="Genomic_DNA"/>
</dbReference>
<dbReference type="RefSeq" id="WP_149688922.1">
    <property type="nucleotide sequence ID" value="NZ_SDPQ02000002.1"/>
</dbReference>
<accession>A0A5M4FF68</accession>
<proteinExistence type="predicted"/>
<evidence type="ECO:0000313" key="2">
    <source>
        <dbReference type="Proteomes" id="UP000380867"/>
    </source>
</evidence>
<name>A0A5M4FF68_9ACTN</name>
<evidence type="ECO:0000313" key="1">
    <source>
        <dbReference type="EMBL" id="KAA1397471.1"/>
    </source>
</evidence>
<keyword evidence="2" id="KW-1185">Reference proteome</keyword>
<dbReference type="Gene3D" id="3.90.1140.10">
    <property type="entry name" value="Cyclic phosphodiesterase"/>
    <property type="match status" value="1"/>
</dbReference>
<dbReference type="GO" id="GO:0016874">
    <property type="term" value="F:ligase activity"/>
    <property type="evidence" value="ECO:0007669"/>
    <property type="project" value="UniProtKB-KW"/>
</dbReference>
<gene>
    <name evidence="1" type="ORF">ESP70_008830</name>
</gene>
<dbReference type="PANTHER" id="PTHR40037">
    <property type="entry name" value="PHOSPHOESTERASE YJCG-RELATED"/>
    <property type="match status" value="1"/>
</dbReference>
<dbReference type="Pfam" id="PF13563">
    <property type="entry name" value="2_5_RNA_ligase2"/>
    <property type="match status" value="1"/>
</dbReference>
<dbReference type="InterPro" id="IPR050580">
    <property type="entry name" value="2H_phosphoesterase_YjcG-like"/>
</dbReference>
<comment type="caution">
    <text evidence="1">The sequence shown here is derived from an EMBL/GenBank/DDBJ whole genome shotgun (WGS) entry which is preliminary data.</text>
</comment>
<keyword evidence="1" id="KW-0436">Ligase</keyword>